<dbReference type="InterPro" id="IPR050109">
    <property type="entry name" value="HTH-type_TetR-like_transc_reg"/>
</dbReference>
<dbReference type="PANTHER" id="PTHR30328">
    <property type="entry name" value="TRANSCRIPTIONAL REPRESSOR"/>
    <property type="match status" value="1"/>
</dbReference>
<reference evidence="4 5" key="1">
    <citation type="submission" date="2024-03" db="EMBL/GenBank/DDBJ databases">
        <title>First Report of Pectobacterium brasiliscabiei causing potato scab in china.</title>
        <authorList>
            <person name="Handique U."/>
        </authorList>
    </citation>
    <scope>NUCLEOTIDE SEQUENCE [LARGE SCALE GENOMIC DNA]</scope>
    <source>
        <strain evidence="4 5">ZRIMU1503</strain>
    </source>
</reference>
<gene>
    <name evidence="4" type="ORF">WB403_36135</name>
</gene>
<dbReference type="Gene3D" id="1.10.357.10">
    <property type="entry name" value="Tetracycline Repressor, domain 2"/>
    <property type="match status" value="1"/>
</dbReference>
<organism evidence="4 5">
    <name type="scientific">Streptomyces brasiliscabiei</name>
    <dbReference type="NCBI Taxonomy" id="2736302"/>
    <lineage>
        <taxon>Bacteria</taxon>
        <taxon>Bacillati</taxon>
        <taxon>Actinomycetota</taxon>
        <taxon>Actinomycetes</taxon>
        <taxon>Kitasatosporales</taxon>
        <taxon>Streptomycetaceae</taxon>
        <taxon>Streptomyces</taxon>
    </lineage>
</organism>
<dbReference type="InterPro" id="IPR041467">
    <property type="entry name" value="Sco4008_C"/>
</dbReference>
<protein>
    <submittedName>
        <fullName evidence="4">TetR family transcriptional regulator</fullName>
    </submittedName>
</protein>
<feature type="domain" description="HTH tetR-type" evidence="3">
    <location>
        <begin position="6"/>
        <end position="66"/>
    </location>
</feature>
<evidence type="ECO:0000313" key="5">
    <source>
        <dbReference type="Proteomes" id="UP001365781"/>
    </source>
</evidence>
<comment type="caution">
    <text evidence="4">The sequence shown here is derived from an EMBL/GenBank/DDBJ whole genome shotgun (WGS) entry which is preliminary data.</text>
</comment>
<dbReference type="SUPFAM" id="SSF48498">
    <property type="entry name" value="Tetracyclin repressor-like, C-terminal domain"/>
    <property type="match status" value="1"/>
</dbReference>
<dbReference type="RefSeq" id="WP_336543103.1">
    <property type="nucleotide sequence ID" value="NZ_JBBAYL010000007.1"/>
</dbReference>
<evidence type="ECO:0000256" key="1">
    <source>
        <dbReference type="ARBA" id="ARBA00023125"/>
    </source>
</evidence>
<evidence type="ECO:0000256" key="2">
    <source>
        <dbReference type="PROSITE-ProRule" id="PRU00335"/>
    </source>
</evidence>
<proteinExistence type="predicted"/>
<dbReference type="EMBL" id="JBBAYM010000030">
    <property type="protein sequence ID" value="MEI5614574.1"/>
    <property type="molecule type" value="Genomic_DNA"/>
</dbReference>
<dbReference type="Pfam" id="PF00440">
    <property type="entry name" value="TetR_N"/>
    <property type="match status" value="1"/>
</dbReference>
<dbReference type="Pfam" id="PF17926">
    <property type="entry name" value="TetR_C_21"/>
    <property type="match status" value="1"/>
</dbReference>
<keyword evidence="5" id="KW-1185">Reference proteome</keyword>
<dbReference type="PANTHER" id="PTHR30328:SF54">
    <property type="entry name" value="HTH-TYPE TRANSCRIPTIONAL REPRESSOR SCO4008"/>
    <property type="match status" value="1"/>
</dbReference>
<dbReference type="PROSITE" id="PS50977">
    <property type="entry name" value="HTH_TETR_2"/>
    <property type="match status" value="1"/>
</dbReference>
<sequence>MAYDSAATKERIITAATAEFAAHGVAGARVDRIATAAKANKRAIYDYFGDKNRLFAVVLERRLAELAEAVPPSQDLPGYAERLFEYHRAHPEALRLVMWEALEIGDGPAPAEEERTAHYGDKVTAAQADDPDADARTRVFFTLALASWSVAMPQLRRMVLGGDFGMDRLRQEIVRAVASLPSDGSQGRSAASRP</sequence>
<keyword evidence="1 2" id="KW-0238">DNA-binding</keyword>
<dbReference type="InterPro" id="IPR001647">
    <property type="entry name" value="HTH_TetR"/>
</dbReference>
<feature type="DNA-binding region" description="H-T-H motif" evidence="2">
    <location>
        <begin position="29"/>
        <end position="48"/>
    </location>
</feature>
<evidence type="ECO:0000313" key="4">
    <source>
        <dbReference type="EMBL" id="MEI5614574.1"/>
    </source>
</evidence>
<name>A0ABU8GQB4_9ACTN</name>
<dbReference type="Proteomes" id="UP001365781">
    <property type="component" value="Unassembled WGS sequence"/>
</dbReference>
<accession>A0ABU8GQB4</accession>
<evidence type="ECO:0000259" key="3">
    <source>
        <dbReference type="PROSITE" id="PS50977"/>
    </source>
</evidence>
<dbReference type="SUPFAM" id="SSF46689">
    <property type="entry name" value="Homeodomain-like"/>
    <property type="match status" value="1"/>
</dbReference>
<dbReference type="InterPro" id="IPR036271">
    <property type="entry name" value="Tet_transcr_reg_TetR-rel_C_sf"/>
</dbReference>
<dbReference type="InterPro" id="IPR009057">
    <property type="entry name" value="Homeodomain-like_sf"/>
</dbReference>